<dbReference type="EMBL" id="FNCI01000010">
    <property type="protein sequence ID" value="SDG34083.1"/>
    <property type="molecule type" value="Genomic_DNA"/>
</dbReference>
<dbReference type="Pfam" id="PF01618">
    <property type="entry name" value="MotA_ExbB"/>
    <property type="match status" value="1"/>
</dbReference>
<keyword evidence="8" id="KW-0375">Hydrogen ion transport</keyword>
<comment type="similarity">
    <text evidence="2">Belongs to the MotA family.</text>
</comment>
<dbReference type="GO" id="GO:1902600">
    <property type="term" value="P:proton transmembrane transport"/>
    <property type="evidence" value="ECO:0007669"/>
    <property type="project" value="UniProtKB-KW"/>
</dbReference>
<proteinExistence type="inferred from homology"/>
<sequence>MDLATLIGLVGAALMVGLAVLLGGTASIFFSPLSLLIVFGGSLCVVLAKFSLSEFKDAFKAASRAFKFKLPSTEQSIDELVGLSKLARQKGLLALESEEVSSPFLKQGLQMLADGYDDETIQVILKKERLLTLDHNESGANVFSALAEVAPAMGMIGTLIGLVQMLTNMSDPGSIGPAMAVALLTTLYGAMLGTMVASPISDKLALRMTQEARMQSLWTDALLAIKHERNPRVVEQMLRLYLPPKRREQSDGEEPGDESIEAVDNG</sequence>
<evidence type="ECO:0000256" key="3">
    <source>
        <dbReference type="ARBA" id="ARBA00022448"/>
    </source>
</evidence>
<evidence type="ECO:0000313" key="16">
    <source>
        <dbReference type="EMBL" id="SDG34083.1"/>
    </source>
</evidence>
<gene>
    <name evidence="16" type="ORF">SAMN05216571_11053</name>
</gene>
<protein>
    <submittedName>
        <fullName evidence="16">Chemotaxis protein MotA</fullName>
    </submittedName>
</protein>
<evidence type="ECO:0000256" key="8">
    <source>
        <dbReference type="ARBA" id="ARBA00022781"/>
    </source>
</evidence>
<keyword evidence="3" id="KW-0813">Transport</keyword>
<dbReference type="AlphaFoldDB" id="A0A1G7TFJ8"/>
<evidence type="ECO:0000256" key="10">
    <source>
        <dbReference type="ARBA" id="ARBA00023065"/>
    </source>
</evidence>
<dbReference type="OrthoDB" id="9806929at2"/>
<evidence type="ECO:0000256" key="11">
    <source>
        <dbReference type="ARBA" id="ARBA00023136"/>
    </source>
</evidence>
<keyword evidence="4" id="KW-1003">Cell membrane</keyword>
<dbReference type="InterPro" id="IPR046786">
    <property type="entry name" value="MotA_N"/>
</dbReference>
<dbReference type="Pfam" id="PF20560">
    <property type="entry name" value="MotA_N"/>
    <property type="match status" value="1"/>
</dbReference>
<feature type="domain" description="MotA/TolQ/ExbB proton channel" evidence="14">
    <location>
        <begin position="98"/>
        <end position="212"/>
    </location>
</feature>
<dbReference type="PROSITE" id="PS01307">
    <property type="entry name" value="MOTA"/>
    <property type="match status" value="1"/>
</dbReference>
<dbReference type="InterPro" id="IPR000540">
    <property type="entry name" value="Flag_MotA_CS"/>
</dbReference>
<keyword evidence="11 13" id="KW-0472">Membrane</keyword>
<dbReference type="PANTHER" id="PTHR30433">
    <property type="entry name" value="CHEMOTAXIS PROTEIN MOTA"/>
    <property type="match status" value="1"/>
</dbReference>
<keyword evidence="6 13" id="KW-0812">Transmembrane</keyword>
<dbReference type="GO" id="GO:0071978">
    <property type="term" value="P:bacterial-type flagellum-dependent swarming motility"/>
    <property type="evidence" value="ECO:0007669"/>
    <property type="project" value="InterPro"/>
</dbReference>
<evidence type="ECO:0000259" key="14">
    <source>
        <dbReference type="Pfam" id="PF01618"/>
    </source>
</evidence>
<evidence type="ECO:0000256" key="13">
    <source>
        <dbReference type="SAM" id="Phobius"/>
    </source>
</evidence>
<name>A0A1G7TFJ8_9GAMM</name>
<dbReference type="GO" id="GO:0006935">
    <property type="term" value="P:chemotaxis"/>
    <property type="evidence" value="ECO:0007669"/>
    <property type="project" value="UniProtKB-KW"/>
</dbReference>
<keyword evidence="9 13" id="KW-1133">Transmembrane helix</keyword>
<keyword evidence="5" id="KW-0145">Chemotaxis</keyword>
<dbReference type="STRING" id="284577.SAMN05216571_11053"/>
<evidence type="ECO:0000256" key="2">
    <source>
        <dbReference type="ARBA" id="ARBA00008038"/>
    </source>
</evidence>
<accession>A0A1G7TFJ8</accession>
<evidence type="ECO:0000256" key="9">
    <source>
        <dbReference type="ARBA" id="ARBA00022989"/>
    </source>
</evidence>
<dbReference type="Proteomes" id="UP000198641">
    <property type="component" value="Unassembled WGS sequence"/>
</dbReference>
<evidence type="ECO:0000256" key="4">
    <source>
        <dbReference type="ARBA" id="ARBA00022475"/>
    </source>
</evidence>
<evidence type="ECO:0000256" key="6">
    <source>
        <dbReference type="ARBA" id="ARBA00022692"/>
    </source>
</evidence>
<evidence type="ECO:0000256" key="1">
    <source>
        <dbReference type="ARBA" id="ARBA00004651"/>
    </source>
</evidence>
<feature type="transmembrane region" description="Helical" evidence="13">
    <location>
        <begin position="29"/>
        <end position="50"/>
    </location>
</feature>
<feature type="region of interest" description="Disordered" evidence="12">
    <location>
        <begin position="244"/>
        <end position="266"/>
    </location>
</feature>
<evidence type="ECO:0000313" key="17">
    <source>
        <dbReference type="Proteomes" id="UP000198641"/>
    </source>
</evidence>
<dbReference type="InterPro" id="IPR002898">
    <property type="entry name" value="MotA_ExbB_proton_chnl"/>
</dbReference>
<evidence type="ECO:0000256" key="5">
    <source>
        <dbReference type="ARBA" id="ARBA00022500"/>
    </source>
</evidence>
<evidence type="ECO:0000256" key="12">
    <source>
        <dbReference type="SAM" id="MobiDB-lite"/>
    </source>
</evidence>
<keyword evidence="7" id="KW-0283">Flagellar rotation</keyword>
<dbReference type="PANTHER" id="PTHR30433:SF2">
    <property type="entry name" value="MOTILITY PROTEIN A"/>
    <property type="match status" value="1"/>
</dbReference>
<evidence type="ECO:0000256" key="7">
    <source>
        <dbReference type="ARBA" id="ARBA00022779"/>
    </source>
</evidence>
<feature type="compositionally biased region" description="Acidic residues" evidence="12">
    <location>
        <begin position="251"/>
        <end position="266"/>
    </location>
</feature>
<evidence type="ECO:0000259" key="15">
    <source>
        <dbReference type="Pfam" id="PF20560"/>
    </source>
</evidence>
<feature type="transmembrane region" description="Helical" evidence="13">
    <location>
        <begin position="145"/>
        <end position="166"/>
    </location>
</feature>
<reference evidence="16 17" key="1">
    <citation type="submission" date="2016-10" db="EMBL/GenBank/DDBJ databases">
        <authorList>
            <person name="de Groot N.N."/>
        </authorList>
    </citation>
    <scope>NUCLEOTIDE SEQUENCE [LARGE SCALE GENOMIC DNA]</scope>
    <source>
        <strain evidence="16 17">BH539</strain>
    </source>
</reference>
<comment type="subcellular location">
    <subcellularLocation>
        <location evidence="1">Cell membrane</location>
        <topology evidence="1">Multi-pass membrane protein</topology>
    </subcellularLocation>
</comment>
<organism evidence="16 17">
    <name type="scientific">Onishia taeanensis</name>
    <dbReference type="NCBI Taxonomy" id="284577"/>
    <lineage>
        <taxon>Bacteria</taxon>
        <taxon>Pseudomonadati</taxon>
        <taxon>Pseudomonadota</taxon>
        <taxon>Gammaproteobacteria</taxon>
        <taxon>Oceanospirillales</taxon>
        <taxon>Halomonadaceae</taxon>
        <taxon>Onishia</taxon>
    </lineage>
</organism>
<dbReference type="InterPro" id="IPR047055">
    <property type="entry name" value="MotA-like"/>
</dbReference>
<dbReference type="GO" id="GO:0005886">
    <property type="term" value="C:plasma membrane"/>
    <property type="evidence" value="ECO:0007669"/>
    <property type="project" value="UniProtKB-SubCell"/>
</dbReference>
<dbReference type="RefSeq" id="WP_092526804.1">
    <property type="nucleotide sequence ID" value="NZ_FNCI01000010.1"/>
</dbReference>
<feature type="transmembrane region" description="Helical" evidence="13">
    <location>
        <begin position="178"/>
        <end position="198"/>
    </location>
</feature>
<feature type="domain" description="Motility protein A N-terminal" evidence="15">
    <location>
        <begin position="7"/>
        <end position="89"/>
    </location>
</feature>
<keyword evidence="10" id="KW-0406">Ion transport</keyword>
<keyword evidence="17" id="KW-1185">Reference proteome</keyword>